<dbReference type="KEGG" id="dzi:111315135"/>
<dbReference type="PANTHER" id="PTHR31672">
    <property type="entry name" value="BNACNNG10540D PROTEIN"/>
    <property type="match status" value="1"/>
</dbReference>
<name>A0A6P6B5K5_DURZI</name>
<dbReference type="Proteomes" id="UP000515121">
    <property type="component" value="Unplaced"/>
</dbReference>
<dbReference type="Pfam" id="PF00646">
    <property type="entry name" value="F-box"/>
    <property type="match status" value="1"/>
</dbReference>
<dbReference type="Pfam" id="PF07734">
    <property type="entry name" value="FBA_1"/>
    <property type="match status" value="1"/>
</dbReference>
<dbReference type="CDD" id="cd22157">
    <property type="entry name" value="F-box_AtFBW1-like"/>
    <property type="match status" value="1"/>
</dbReference>
<dbReference type="SUPFAM" id="SSF81383">
    <property type="entry name" value="F-box domain"/>
    <property type="match status" value="1"/>
</dbReference>
<dbReference type="RefSeq" id="XP_022772462.1">
    <property type="nucleotide sequence ID" value="XM_022916727.1"/>
</dbReference>
<reference evidence="3" key="1">
    <citation type="submission" date="2025-08" db="UniProtKB">
        <authorList>
            <consortium name="RefSeq"/>
        </authorList>
    </citation>
    <scope>IDENTIFICATION</scope>
    <source>
        <tissue evidence="3">Fruit stalk</tissue>
    </source>
</reference>
<organism evidence="2 3">
    <name type="scientific">Durio zibethinus</name>
    <name type="common">Durian</name>
    <dbReference type="NCBI Taxonomy" id="66656"/>
    <lineage>
        <taxon>Eukaryota</taxon>
        <taxon>Viridiplantae</taxon>
        <taxon>Streptophyta</taxon>
        <taxon>Embryophyta</taxon>
        <taxon>Tracheophyta</taxon>
        <taxon>Spermatophyta</taxon>
        <taxon>Magnoliopsida</taxon>
        <taxon>eudicotyledons</taxon>
        <taxon>Gunneridae</taxon>
        <taxon>Pentapetalae</taxon>
        <taxon>rosids</taxon>
        <taxon>malvids</taxon>
        <taxon>Malvales</taxon>
        <taxon>Malvaceae</taxon>
        <taxon>Helicteroideae</taxon>
        <taxon>Durio</taxon>
    </lineage>
</organism>
<dbReference type="InterPro" id="IPR011043">
    <property type="entry name" value="Gal_Oxase/kelch_b-propeller"/>
</dbReference>
<gene>
    <name evidence="3" type="primary">LOC111315135</name>
</gene>
<dbReference type="InterPro" id="IPR050796">
    <property type="entry name" value="SCF_F-box_component"/>
</dbReference>
<dbReference type="InterPro" id="IPR036047">
    <property type="entry name" value="F-box-like_dom_sf"/>
</dbReference>
<dbReference type="NCBIfam" id="TIGR01640">
    <property type="entry name" value="F_box_assoc_1"/>
    <property type="match status" value="1"/>
</dbReference>
<dbReference type="AlphaFoldDB" id="A0A6P6B5K5"/>
<evidence type="ECO:0000313" key="2">
    <source>
        <dbReference type="Proteomes" id="UP000515121"/>
    </source>
</evidence>
<dbReference type="InterPro" id="IPR017451">
    <property type="entry name" value="F-box-assoc_interact_dom"/>
</dbReference>
<dbReference type="Gene3D" id="1.20.1280.50">
    <property type="match status" value="1"/>
</dbReference>
<protein>
    <submittedName>
        <fullName evidence="3">F-box protein CPR30-like</fullName>
    </submittedName>
</protein>
<sequence length="377" mass="43681">MSNHRIPLDVLCGILSELPVKALLRFKSVSKEWFSMINDPYFIKLHLRQSMETNRNNLNIILKERASGKLFSVGFDSINLDNPRELNHPLKRRRGGVLDEEYYDYTQALGSCNGLLCLINDNQTYRTIVLWNISTGDYKVLPDQSMEPPQAWSQVQQVTFYGFGYDSINDDYKLVMIVQGIDYSERSPLVTEVRVYSLKTNTWRRGEEIPYYFRNLWGKGGTFVNGALHWLGIEGRKWELPSMVIAFDVGTEKHRPIKLIDNIEHNTYSVFLGALRGCLCMIATCFDDKVNVWLMNDYGVKESWTMVYSFQGFSTPHLFPLAYTKNDGKLVLEKEGMTLSWYDVKRKEFKDIKAPQLENIKIFPPEICMESLVKLVD</sequence>
<evidence type="ECO:0000313" key="3">
    <source>
        <dbReference type="RefSeq" id="XP_022772462.1"/>
    </source>
</evidence>
<dbReference type="GeneID" id="111315135"/>
<accession>A0A6P6B5K5</accession>
<keyword evidence="2" id="KW-1185">Reference proteome</keyword>
<proteinExistence type="predicted"/>
<feature type="domain" description="F-box" evidence="1">
    <location>
        <begin position="1"/>
        <end position="45"/>
    </location>
</feature>
<dbReference type="PROSITE" id="PS50181">
    <property type="entry name" value="FBOX"/>
    <property type="match status" value="1"/>
</dbReference>
<evidence type="ECO:0000259" key="1">
    <source>
        <dbReference type="PROSITE" id="PS50181"/>
    </source>
</evidence>
<dbReference type="SUPFAM" id="SSF50965">
    <property type="entry name" value="Galactose oxidase, central domain"/>
    <property type="match status" value="1"/>
</dbReference>
<dbReference type="SMART" id="SM00256">
    <property type="entry name" value="FBOX"/>
    <property type="match status" value="1"/>
</dbReference>
<dbReference type="OrthoDB" id="1418727at2759"/>
<dbReference type="InterPro" id="IPR001810">
    <property type="entry name" value="F-box_dom"/>
</dbReference>
<dbReference type="PANTHER" id="PTHR31672:SF13">
    <property type="entry name" value="F-BOX PROTEIN CPR30-LIKE"/>
    <property type="match status" value="1"/>
</dbReference>
<dbReference type="InterPro" id="IPR006527">
    <property type="entry name" value="F-box-assoc_dom_typ1"/>
</dbReference>